<dbReference type="EMBL" id="JARPWY010000088">
    <property type="protein sequence ID" value="MDT2516561.1"/>
    <property type="molecule type" value="Genomic_DNA"/>
</dbReference>
<evidence type="ECO:0000313" key="1">
    <source>
        <dbReference type="EMBL" id="MDT2404527.1"/>
    </source>
</evidence>
<dbReference type="RefSeq" id="WP_102873192.1">
    <property type="nucleotide sequence ID" value="NZ_JAEMPA010000286.1"/>
</dbReference>
<evidence type="ECO:0000313" key="2">
    <source>
        <dbReference type="EMBL" id="MDT2516561.1"/>
    </source>
</evidence>
<name>A0A2N8PTV2_ENTAV</name>
<protein>
    <submittedName>
        <fullName evidence="3">Uncharacterized protein</fullName>
    </submittedName>
</protein>
<accession>A0A2N8PTV2</accession>
<reference evidence="1 5" key="2">
    <citation type="submission" date="2023-03" db="EMBL/GenBank/DDBJ databases">
        <authorList>
            <person name="Shen W."/>
            <person name="Cai J."/>
        </authorList>
    </citation>
    <scope>NUCLEOTIDE SEQUENCE [LARGE SCALE GENOMIC DNA]</scope>
    <source>
        <strain evidence="1">P33-2</strain>
        <strain evidence="2 5">Y2</strain>
    </source>
</reference>
<organism evidence="3 4">
    <name type="scientific">Enterococcus avium</name>
    <name type="common">Streptococcus avium</name>
    <dbReference type="NCBI Taxonomy" id="33945"/>
    <lineage>
        <taxon>Bacteria</taxon>
        <taxon>Bacillati</taxon>
        <taxon>Bacillota</taxon>
        <taxon>Bacilli</taxon>
        <taxon>Lactobacillales</taxon>
        <taxon>Enterococcaceae</taxon>
        <taxon>Enterococcus</taxon>
    </lineage>
</organism>
<dbReference type="Proteomes" id="UP000288388">
    <property type="component" value="Unassembled WGS sequence"/>
</dbReference>
<dbReference type="EMBL" id="JARPWH010000111">
    <property type="protein sequence ID" value="MDT2404527.1"/>
    <property type="molecule type" value="Genomic_DNA"/>
</dbReference>
<reference evidence="3 4" key="1">
    <citation type="submission" date="2018-12" db="EMBL/GenBank/DDBJ databases">
        <title>A novel vanA-carrying plasmid in a clinical isolate of Enterococcus avium.</title>
        <authorList>
            <person name="Bernasconi O.J."/>
            <person name="Luzzaro F."/>
            <person name="Endimiani A."/>
        </authorList>
    </citation>
    <scope>NUCLEOTIDE SEQUENCE [LARGE SCALE GENOMIC DNA]</scope>
    <source>
        <strain evidence="3 4">LC0559/18</strain>
    </source>
</reference>
<evidence type="ECO:0000313" key="4">
    <source>
        <dbReference type="Proteomes" id="UP000288388"/>
    </source>
</evidence>
<dbReference type="AlphaFoldDB" id="A0A2N8PTV2"/>
<evidence type="ECO:0000313" key="3">
    <source>
        <dbReference type="EMBL" id="RVU92580.1"/>
    </source>
</evidence>
<evidence type="ECO:0000313" key="5">
    <source>
        <dbReference type="Proteomes" id="UP001264335"/>
    </source>
</evidence>
<sequence>MRDNILQYVKEKSRIDKCERLLLSVSTKDVAEDLTLERTRVSKILNQAVKQKELLKIRGKPVCYIFNFYNLEQVIWPDTDSLWESIFNQSLGETNYIESSKN</sequence>
<dbReference type="EMBL" id="RYZS01000002">
    <property type="protein sequence ID" value="RVU92580.1"/>
    <property type="molecule type" value="Genomic_DNA"/>
</dbReference>
<comment type="caution">
    <text evidence="3">The sequence shown here is derived from an EMBL/GenBank/DDBJ whole genome shotgun (WGS) entry which is preliminary data.</text>
</comment>
<dbReference type="Proteomes" id="UP001264335">
    <property type="component" value="Unassembled WGS sequence"/>
</dbReference>
<gene>
    <name evidence="3" type="ORF">EK398_18890</name>
    <name evidence="1" type="ORF">P7D43_19350</name>
    <name evidence="2" type="ORF">P7D79_20275</name>
</gene>
<dbReference type="Proteomes" id="UP001260773">
    <property type="component" value="Unassembled WGS sequence"/>
</dbReference>
<proteinExistence type="predicted"/>